<keyword evidence="2 7" id="KW-0813">Transport</keyword>
<dbReference type="RefSeq" id="WP_172110880.1">
    <property type="nucleotide sequence ID" value="NZ_JABFDM010000001.1"/>
</dbReference>
<feature type="transmembrane region" description="Helical" evidence="7">
    <location>
        <begin position="107"/>
        <end position="135"/>
    </location>
</feature>
<organism evidence="9 10">
    <name type="scientific">Bradyrhizobium aeschynomenes</name>
    <dbReference type="NCBI Taxonomy" id="2734909"/>
    <lineage>
        <taxon>Bacteria</taxon>
        <taxon>Pseudomonadati</taxon>
        <taxon>Pseudomonadota</taxon>
        <taxon>Alphaproteobacteria</taxon>
        <taxon>Hyphomicrobiales</taxon>
        <taxon>Nitrobacteraceae</taxon>
        <taxon>Bradyrhizobium</taxon>
    </lineage>
</organism>
<dbReference type="EMBL" id="JABFDN010000003">
    <property type="protein sequence ID" value="NPU65801.1"/>
    <property type="molecule type" value="Genomic_DNA"/>
</dbReference>
<evidence type="ECO:0000256" key="7">
    <source>
        <dbReference type="RuleBase" id="RU363032"/>
    </source>
</evidence>
<accession>A0ABX2CC49</accession>
<dbReference type="SUPFAM" id="SSF161098">
    <property type="entry name" value="MetI-like"/>
    <property type="match status" value="1"/>
</dbReference>
<evidence type="ECO:0000313" key="10">
    <source>
        <dbReference type="Proteomes" id="UP000886476"/>
    </source>
</evidence>
<comment type="caution">
    <text evidence="9">The sequence shown here is derived from an EMBL/GenBank/DDBJ whole genome shotgun (WGS) entry which is preliminary data.</text>
</comment>
<evidence type="ECO:0000256" key="4">
    <source>
        <dbReference type="ARBA" id="ARBA00022692"/>
    </source>
</evidence>
<keyword evidence="10" id="KW-1185">Reference proteome</keyword>
<dbReference type="PROSITE" id="PS50928">
    <property type="entry name" value="ABC_TM1"/>
    <property type="match status" value="1"/>
</dbReference>
<dbReference type="Pfam" id="PF00528">
    <property type="entry name" value="BPD_transp_1"/>
    <property type="match status" value="1"/>
</dbReference>
<keyword evidence="6 7" id="KW-0472">Membrane</keyword>
<name>A0ABX2CC49_9BRAD</name>
<evidence type="ECO:0000256" key="6">
    <source>
        <dbReference type="ARBA" id="ARBA00023136"/>
    </source>
</evidence>
<dbReference type="InterPro" id="IPR035906">
    <property type="entry name" value="MetI-like_sf"/>
</dbReference>
<keyword evidence="5 7" id="KW-1133">Transmembrane helix</keyword>
<feature type="domain" description="ABC transmembrane type-1" evidence="8">
    <location>
        <begin position="60"/>
        <end position="244"/>
    </location>
</feature>
<keyword evidence="4 7" id="KW-0812">Transmembrane</keyword>
<evidence type="ECO:0000259" key="8">
    <source>
        <dbReference type="PROSITE" id="PS50928"/>
    </source>
</evidence>
<sequence length="255" mass="27111">MKWSVLGWRLASFAVAAGLITLWQFAADQRLISPVFLPGPDRAWASLMRGFTSGDLLTKLAGTLTHMAYGWLLASIVGVALGAMIGSSKTMRAYVAPTLELLRPLPVSAIIPVAIAALGLSQGMALAVIAFGSLWPMLLGTIHGFAAVEPRLYEVARVLHMSRLAVIFKIALPSAAPDILAGMRLSLTVALILAVVCEMLAGLDGLGQWVLLSARSFRSADLFAGVMLLGVIGYVTALAMDAAESRLLRWQAARR</sequence>
<dbReference type="Gene3D" id="1.10.3720.10">
    <property type="entry name" value="MetI-like"/>
    <property type="match status" value="1"/>
</dbReference>
<feature type="transmembrane region" description="Helical" evidence="7">
    <location>
        <begin position="184"/>
        <end position="202"/>
    </location>
</feature>
<dbReference type="Proteomes" id="UP000886476">
    <property type="component" value="Unassembled WGS sequence"/>
</dbReference>
<gene>
    <name evidence="9" type="ORF">HL667_12425</name>
</gene>
<comment type="similarity">
    <text evidence="7">Belongs to the binding-protein-dependent transport system permease family.</text>
</comment>
<reference evidence="9" key="1">
    <citation type="submission" date="2020-05" db="EMBL/GenBank/DDBJ databases">
        <title>Nod-independent and nitrogen-fixing Bradyrhizobium aeschynomene sp. nov. isolated from nodules of Aeschynomene indica.</title>
        <authorList>
            <person name="Zhang Z."/>
        </authorList>
    </citation>
    <scope>NUCLEOTIDE SEQUENCE</scope>
    <source>
        <strain evidence="9">83012</strain>
    </source>
</reference>
<evidence type="ECO:0000256" key="1">
    <source>
        <dbReference type="ARBA" id="ARBA00004651"/>
    </source>
</evidence>
<feature type="transmembrane region" description="Helical" evidence="7">
    <location>
        <begin position="68"/>
        <end position="86"/>
    </location>
</feature>
<evidence type="ECO:0000256" key="5">
    <source>
        <dbReference type="ARBA" id="ARBA00022989"/>
    </source>
</evidence>
<dbReference type="PANTHER" id="PTHR30151">
    <property type="entry name" value="ALKANE SULFONATE ABC TRANSPORTER-RELATED, MEMBRANE SUBUNIT"/>
    <property type="match status" value="1"/>
</dbReference>
<dbReference type="CDD" id="cd06261">
    <property type="entry name" value="TM_PBP2"/>
    <property type="match status" value="1"/>
</dbReference>
<proteinExistence type="inferred from homology"/>
<evidence type="ECO:0000313" key="9">
    <source>
        <dbReference type="EMBL" id="NPU65801.1"/>
    </source>
</evidence>
<protein>
    <submittedName>
        <fullName evidence="9">ABC transporter permease</fullName>
    </submittedName>
</protein>
<evidence type="ECO:0000256" key="2">
    <source>
        <dbReference type="ARBA" id="ARBA00022448"/>
    </source>
</evidence>
<feature type="transmembrane region" description="Helical" evidence="7">
    <location>
        <begin position="222"/>
        <end position="240"/>
    </location>
</feature>
<evidence type="ECO:0000256" key="3">
    <source>
        <dbReference type="ARBA" id="ARBA00022475"/>
    </source>
</evidence>
<comment type="subcellular location">
    <subcellularLocation>
        <location evidence="1 7">Cell membrane</location>
        <topology evidence="1 7">Multi-pass membrane protein</topology>
    </subcellularLocation>
</comment>
<dbReference type="PANTHER" id="PTHR30151:SF0">
    <property type="entry name" value="ABC TRANSPORTER PERMEASE PROTEIN MJ0413-RELATED"/>
    <property type="match status" value="1"/>
</dbReference>
<dbReference type="InterPro" id="IPR000515">
    <property type="entry name" value="MetI-like"/>
</dbReference>
<keyword evidence="3" id="KW-1003">Cell membrane</keyword>